<dbReference type="EMBL" id="CM056816">
    <property type="protein sequence ID" value="KAJ8633722.1"/>
    <property type="molecule type" value="Genomic_DNA"/>
</dbReference>
<organism evidence="1 2">
    <name type="scientific">Persea americana</name>
    <name type="common">Avocado</name>
    <dbReference type="NCBI Taxonomy" id="3435"/>
    <lineage>
        <taxon>Eukaryota</taxon>
        <taxon>Viridiplantae</taxon>
        <taxon>Streptophyta</taxon>
        <taxon>Embryophyta</taxon>
        <taxon>Tracheophyta</taxon>
        <taxon>Spermatophyta</taxon>
        <taxon>Magnoliopsida</taxon>
        <taxon>Magnoliidae</taxon>
        <taxon>Laurales</taxon>
        <taxon>Lauraceae</taxon>
        <taxon>Persea</taxon>
    </lineage>
</organism>
<sequence length="689" mass="76633">MDYDSSQSQLYQQQKDDYQQQQQDYQKQQQDYQQQYQQQLQQQPSQAYDPSQAQSYGYDPSTQAYYPTYPQTYQNPTNPSSESYPQQQQYPQQDQQYASYYPSDYGVPGAYQQPLQTDPNSAQLQAANVGAPQEAPQIADAFVPAGQPQQNVYYPSEQQPQQNAYYPPEQQPQQNAYYPPEQQPQQQHPAGYDVPQGLNPAAAAAVAALSQLTQFAGKMDAAERAMAEQRQRQAGNQGFGQMVGMHPNMHPHPYPYPPGNFGPPVGRPPYHGGGRRGSGRFRGGRSNFGYHQPRPDGGAPPFRGRGRIGRGGGRRFPQPAPAYVPAPRLESAPSQASDRKRRAPQVAWCDVCRVDCNTLEVLEEHMNGKRHKKNMEKFEKFQKYEKRQSKPQAKLAEQLENVQGGEDNKVFAPENLPDSSATENLPDAFAPDNLPNASSVENLPSATAADENKMEAEQQIQVVEQSDLPKVDEPTEASARKPWAHRFEDQRPAPKWKLKKFGRGGKRPRYSDVVSSSQTPREEPKYCALCNVTCDTQAVFECHLSGKKHMIQVKQTGGQLGSHSSHAYQRASNPQVDNQPPNGQAQQAVMEPQAQPDLGLQEKNSTAEPKVADAVVVGAGDPGAAVVEIEGKGTALENASMGAKPDFITMLKWMKVPKLQNKENQGVVDDMWCGRCGRKHNHLSRPVAE</sequence>
<keyword evidence="2" id="KW-1185">Reference proteome</keyword>
<comment type="caution">
    <text evidence="1">The sequence shown here is derived from an EMBL/GenBank/DDBJ whole genome shotgun (WGS) entry which is preliminary data.</text>
</comment>
<gene>
    <name evidence="1" type="ORF">MRB53_027058</name>
</gene>
<accession>A0ACC2LKT8</accession>
<evidence type="ECO:0000313" key="1">
    <source>
        <dbReference type="EMBL" id="KAJ8633722.1"/>
    </source>
</evidence>
<dbReference type="Proteomes" id="UP001234297">
    <property type="component" value="Chromosome 8"/>
</dbReference>
<proteinExistence type="predicted"/>
<reference evidence="1 2" key="1">
    <citation type="journal article" date="2022" name="Hortic Res">
        <title>A haplotype resolved chromosomal level avocado genome allows analysis of novel avocado genes.</title>
        <authorList>
            <person name="Nath O."/>
            <person name="Fletcher S.J."/>
            <person name="Hayward A."/>
            <person name="Shaw L.M."/>
            <person name="Masouleh A.K."/>
            <person name="Furtado A."/>
            <person name="Henry R.J."/>
            <person name="Mitter N."/>
        </authorList>
    </citation>
    <scope>NUCLEOTIDE SEQUENCE [LARGE SCALE GENOMIC DNA]</scope>
    <source>
        <strain evidence="2">cv. Hass</strain>
    </source>
</reference>
<name>A0ACC2LKT8_PERAE</name>
<evidence type="ECO:0000313" key="2">
    <source>
        <dbReference type="Proteomes" id="UP001234297"/>
    </source>
</evidence>
<protein>
    <submittedName>
        <fullName evidence="1">Uncharacterized protein</fullName>
    </submittedName>
</protein>